<comment type="caution">
    <text evidence="1">The sequence shown here is derived from an EMBL/GenBank/DDBJ whole genome shotgun (WGS) entry which is preliminary data.</text>
</comment>
<feature type="non-terminal residue" evidence="1">
    <location>
        <position position="56"/>
    </location>
</feature>
<dbReference type="AlphaFoldDB" id="A0A0F9A7B8"/>
<gene>
    <name evidence="1" type="ORF">LCGC14_2606890</name>
</gene>
<organism evidence="1">
    <name type="scientific">marine sediment metagenome</name>
    <dbReference type="NCBI Taxonomy" id="412755"/>
    <lineage>
        <taxon>unclassified sequences</taxon>
        <taxon>metagenomes</taxon>
        <taxon>ecological metagenomes</taxon>
    </lineage>
</organism>
<proteinExistence type="predicted"/>
<sequence length="56" mass="6420">MYKNIVYLIMDKGQDINGDSQMTGSNNMRETLEGAREMLFVMEEALTRDIPSFVSE</sequence>
<dbReference type="EMBL" id="LAZR01044155">
    <property type="protein sequence ID" value="KKL05355.1"/>
    <property type="molecule type" value="Genomic_DNA"/>
</dbReference>
<name>A0A0F9A7B8_9ZZZZ</name>
<protein>
    <submittedName>
        <fullName evidence="1">Uncharacterized protein</fullName>
    </submittedName>
</protein>
<accession>A0A0F9A7B8</accession>
<evidence type="ECO:0000313" key="1">
    <source>
        <dbReference type="EMBL" id="KKL05355.1"/>
    </source>
</evidence>
<reference evidence="1" key="1">
    <citation type="journal article" date="2015" name="Nature">
        <title>Complex archaea that bridge the gap between prokaryotes and eukaryotes.</title>
        <authorList>
            <person name="Spang A."/>
            <person name="Saw J.H."/>
            <person name="Jorgensen S.L."/>
            <person name="Zaremba-Niedzwiedzka K."/>
            <person name="Martijn J."/>
            <person name="Lind A.E."/>
            <person name="van Eijk R."/>
            <person name="Schleper C."/>
            <person name="Guy L."/>
            <person name="Ettema T.J."/>
        </authorList>
    </citation>
    <scope>NUCLEOTIDE SEQUENCE</scope>
</reference>